<dbReference type="PANTHER" id="PTHR11063:SF8">
    <property type="entry name" value="DELTA-1-PYRROLINE-5-CARBOXYLATE SYNTHASE"/>
    <property type="match status" value="1"/>
</dbReference>
<keyword evidence="2 7" id="KW-0028">Amino-acid biosynthesis</keyword>
<dbReference type="Pfam" id="PF00171">
    <property type="entry name" value="Aldedh"/>
    <property type="match status" value="1"/>
</dbReference>
<dbReference type="GO" id="GO:0005737">
    <property type="term" value="C:cytoplasm"/>
    <property type="evidence" value="ECO:0007669"/>
    <property type="project" value="UniProtKB-SubCell"/>
</dbReference>
<feature type="domain" description="Aldehyde dehydrogenase" evidence="9">
    <location>
        <begin position="50"/>
        <end position="342"/>
    </location>
</feature>
<comment type="catalytic activity">
    <reaction evidence="6 7">
        <text>L-glutamate 5-semialdehyde + phosphate + NADP(+) = L-glutamyl 5-phosphate + NADPH + H(+)</text>
        <dbReference type="Rhea" id="RHEA:19541"/>
        <dbReference type="ChEBI" id="CHEBI:15378"/>
        <dbReference type="ChEBI" id="CHEBI:43474"/>
        <dbReference type="ChEBI" id="CHEBI:57783"/>
        <dbReference type="ChEBI" id="CHEBI:58066"/>
        <dbReference type="ChEBI" id="CHEBI:58274"/>
        <dbReference type="ChEBI" id="CHEBI:58349"/>
        <dbReference type="EC" id="1.2.1.41"/>
    </reaction>
</comment>
<feature type="compositionally biased region" description="Polar residues" evidence="8">
    <location>
        <begin position="23"/>
        <end position="40"/>
    </location>
</feature>
<comment type="function">
    <text evidence="7">Catalyzes the NADPH-dependent reduction of L-glutamate 5-phosphate into L-glutamate 5-semialdehyde and phosphate. The product spontaneously undergoes cyclization to form 1-pyrroline-5-carboxylate.</text>
</comment>
<dbReference type="InterPro" id="IPR016162">
    <property type="entry name" value="Ald_DH_N"/>
</dbReference>
<evidence type="ECO:0000313" key="11">
    <source>
        <dbReference type="Proteomes" id="UP000016519"/>
    </source>
</evidence>
<dbReference type="EMBL" id="AWSI01000021">
    <property type="protein sequence ID" value="ERH30954.1"/>
    <property type="molecule type" value="Genomic_DNA"/>
</dbReference>
<evidence type="ECO:0000259" key="9">
    <source>
        <dbReference type="Pfam" id="PF00171"/>
    </source>
</evidence>
<organism evidence="10 11">
    <name type="scientific">Alloscardovia omnicolens F0580</name>
    <dbReference type="NCBI Taxonomy" id="1321816"/>
    <lineage>
        <taxon>Bacteria</taxon>
        <taxon>Bacillati</taxon>
        <taxon>Actinomycetota</taxon>
        <taxon>Actinomycetes</taxon>
        <taxon>Bifidobacteriales</taxon>
        <taxon>Bifidobacteriaceae</taxon>
        <taxon>Alloscardovia</taxon>
    </lineage>
</organism>
<dbReference type="InterPro" id="IPR016161">
    <property type="entry name" value="Ald_DH/histidinol_DH"/>
</dbReference>
<dbReference type="GO" id="GO:0055129">
    <property type="term" value="P:L-proline biosynthetic process"/>
    <property type="evidence" value="ECO:0007669"/>
    <property type="project" value="UniProtKB-UniRule"/>
</dbReference>
<comment type="similarity">
    <text evidence="7">Belongs to the gamma-glutamyl phosphate reductase family.</text>
</comment>
<evidence type="ECO:0000256" key="5">
    <source>
        <dbReference type="ARBA" id="ARBA00023002"/>
    </source>
</evidence>
<keyword evidence="5 7" id="KW-0560">Oxidoreductase</keyword>
<evidence type="ECO:0000256" key="1">
    <source>
        <dbReference type="ARBA" id="ARBA00004985"/>
    </source>
</evidence>
<evidence type="ECO:0000256" key="8">
    <source>
        <dbReference type="SAM" id="MobiDB-lite"/>
    </source>
</evidence>
<protein>
    <recommendedName>
        <fullName evidence="7">Gamma-glutamyl phosphate reductase</fullName>
        <shortName evidence="7">GPR</shortName>
        <ecNumber evidence="7">1.2.1.41</ecNumber>
    </recommendedName>
    <alternativeName>
        <fullName evidence="7">Glutamate-5-semialdehyde dehydrogenase</fullName>
    </alternativeName>
    <alternativeName>
        <fullName evidence="7">Glutamyl-gamma-semialdehyde dehydrogenase</fullName>
        <shortName evidence="7">GSA dehydrogenase</shortName>
    </alternativeName>
</protein>
<dbReference type="PANTHER" id="PTHR11063">
    <property type="entry name" value="GLUTAMATE SEMIALDEHYDE DEHYDROGENASE"/>
    <property type="match status" value="1"/>
</dbReference>
<keyword evidence="11" id="KW-1185">Reference proteome</keyword>
<reference evidence="10 11" key="1">
    <citation type="submission" date="2013-08" db="EMBL/GenBank/DDBJ databases">
        <authorList>
            <person name="Weinstock G."/>
            <person name="Sodergren E."/>
            <person name="Wylie T."/>
            <person name="Fulton L."/>
            <person name="Fulton R."/>
            <person name="Fronick C."/>
            <person name="O'Laughlin M."/>
            <person name="Godfrey J."/>
            <person name="Miner T."/>
            <person name="Herter B."/>
            <person name="Appelbaum E."/>
            <person name="Cordes M."/>
            <person name="Lek S."/>
            <person name="Wollam A."/>
            <person name="Pepin K.H."/>
            <person name="Palsikar V.B."/>
            <person name="Mitreva M."/>
            <person name="Wilson R.K."/>
        </authorList>
    </citation>
    <scope>NUCLEOTIDE SEQUENCE [LARGE SCALE GENOMIC DNA]</scope>
    <source>
        <strain evidence="10 11">F0580</strain>
    </source>
</reference>
<evidence type="ECO:0000256" key="4">
    <source>
        <dbReference type="ARBA" id="ARBA00022857"/>
    </source>
</evidence>
<dbReference type="GO" id="GO:0004350">
    <property type="term" value="F:glutamate-5-semialdehyde dehydrogenase activity"/>
    <property type="evidence" value="ECO:0007669"/>
    <property type="project" value="UniProtKB-UniRule"/>
</dbReference>
<dbReference type="NCBIfam" id="TIGR00407">
    <property type="entry name" value="proA"/>
    <property type="match status" value="1"/>
</dbReference>
<evidence type="ECO:0000256" key="3">
    <source>
        <dbReference type="ARBA" id="ARBA00022650"/>
    </source>
</evidence>
<comment type="caution">
    <text evidence="10">The sequence shown here is derived from an EMBL/GenBank/DDBJ whole genome shotgun (WGS) entry which is preliminary data.</text>
</comment>
<dbReference type="HAMAP" id="MF_00412">
    <property type="entry name" value="ProA"/>
    <property type="match status" value="1"/>
</dbReference>
<evidence type="ECO:0000256" key="6">
    <source>
        <dbReference type="ARBA" id="ARBA00049024"/>
    </source>
</evidence>
<dbReference type="NCBIfam" id="NF001221">
    <property type="entry name" value="PRK00197.1"/>
    <property type="match status" value="1"/>
</dbReference>
<keyword evidence="4 7" id="KW-0521">NADP</keyword>
<dbReference type="CDD" id="cd07079">
    <property type="entry name" value="ALDH_F18-19_ProA-GPR"/>
    <property type="match status" value="1"/>
</dbReference>
<dbReference type="HOGENOM" id="CLU_030231_0_0_11"/>
<dbReference type="Proteomes" id="UP000016519">
    <property type="component" value="Unassembled WGS sequence"/>
</dbReference>
<evidence type="ECO:0000313" key="10">
    <source>
        <dbReference type="EMBL" id="ERH30954.1"/>
    </source>
</evidence>
<keyword evidence="7" id="KW-0963">Cytoplasm</keyword>
<dbReference type="Gene3D" id="3.40.605.10">
    <property type="entry name" value="Aldehyde Dehydrogenase, Chain A, domain 1"/>
    <property type="match status" value="1"/>
</dbReference>
<dbReference type="EC" id="1.2.1.41" evidence="7"/>
<dbReference type="PATRIC" id="fig|1321816.3.peg.803"/>
<dbReference type="Gene3D" id="3.40.309.10">
    <property type="entry name" value="Aldehyde Dehydrogenase, Chain A, domain 2"/>
    <property type="match status" value="1"/>
</dbReference>
<accession>U1RBI7</accession>
<dbReference type="AlphaFoldDB" id="U1RBI7"/>
<dbReference type="SUPFAM" id="SSF53720">
    <property type="entry name" value="ALDH-like"/>
    <property type="match status" value="1"/>
</dbReference>
<comment type="pathway">
    <text evidence="1 7">Amino-acid biosynthesis; L-proline biosynthesis; L-glutamate 5-semialdehyde from L-glutamate: step 2/2.</text>
</comment>
<dbReference type="InterPro" id="IPR016163">
    <property type="entry name" value="Ald_DH_C"/>
</dbReference>
<dbReference type="InterPro" id="IPR020593">
    <property type="entry name" value="G-glutamylP_reductase_CS"/>
</dbReference>
<dbReference type="PROSITE" id="PS01223">
    <property type="entry name" value="PROA"/>
    <property type="match status" value="1"/>
</dbReference>
<dbReference type="InterPro" id="IPR000965">
    <property type="entry name" value="GPR_dom"/>
</dbReference>
<evidence type="ECO:0000256" key="2">
    <source>
        <dbReference type="ARBA" id="ARBA00022605"/>
    </source>
</evidence>
<comment type="subcellular location">
    <subcellularLocation>
        <location evidence="7">Cytoplasm</location>
    </subcellularLocation>
</comment>
<sequence length="476" mass="50673">MSTALNVPAIAYNETMTDTFESAADSQAGSRADFSSSGTDENLVAGNAQTQTAADQTQRAVQDLATRARKAQRALDTMTTHQKNTVLAAVCDALDAQAERIEQANALDMQAARAEGMSEGLLDRLLFNAQRVHASVEGLRTVIALPDPVGEVVHGITMENGMRLVQSRVPMGVVGMIYEARPNVTVDVIGLCLKSGNAVIVRGGHAAERTNAATIAIVQEVLEEQGISADAVSSVDSYGREGAQALMKARGYVDLLVPRGSAGLIQYVSNNATVPVIETGAGNVHIYIDSSADFAKALPILVNAKTQRVGVCNAAEKLLVHADVAADFLPAAAQVLKEFNVSLRADQRAFEILTAAGYEAQHATDEDWDTEYLDYILGIHVVDSVQEAVAHINAHSTGHTEAIMSEDYSIIEQFTRTVNSAVIMVNASTRFTDGGMFGFGAELGISTQKMHVRGPMGLKELTTTHWVGYGTGQVRA</sequence>
<gene>
    <name evidence="7" type="primary">proA</name>
    <name evidence="10" type="ORF">HMPREF9244_00902</name>
</gene>
<feature type="region of interest" description="Disordered" evidence="8">
    <location>
        <begin position="23"/>
        <end position="42"/>
    </location>
</feature>
<keyword evidence="3 7" id="KW-0641">Proline biosynthesis</keyword>
<dbReference type="UniPathway" id="UPA00098">
    <property type="reaction ID" value="UER00360"/>
</dbReference>
<proteinExistence type="inferred from homology"/>
<dbReference type="STRING" id="419015.HMPREF3214_00638"/>
<name>U1RBI7_9BIFI</name>
<evidence type="ECO:0000256" key="7">
    <source>
        <dbReference type="HAMAP-Rule" id="MF_00412"/>
    </source>
</evidence>
<dbReference type="FunFam" id="3.40.309.10:FF:000006">
    <property type="entry name" value="Gamma-glutamyl phosphate reductase"/>
    <property type="match status" value="1"/>
</dbReference>
<dbReference type="InterPro" id="IPR015590">
    <property type="entry name" value="Aldehyde_DH_dom"/>
</dbReference>